<dbReference type="NCBIfam" id="NF041856">
    <property type="entry name" value="CrpP_rel_fam"/>
    <property type="match status" value="1"/>
</dbReference>
<dbReference type="InterPro" id="IPR049847">
    <property type="entry name" value="CrpP-rel"/>
</dbReference>
<keyword evidence="2" id="KW-1185">Reference proteome</keyword>
<gene>
    <name evidence="1" type="ORF">HHL10_15960</name>
</gene>
<proteinExistence type="predicted"/>
<dbReference type="EMBL" id="JABBFW010000010">
    <property type="protein sequence ID" value="NML16479.1"/>
    <property type="molecule type" value="Genomic_DNA"/>
</dbReference>
<dbReference type="RefSeq" id="WP_169161382.1">
    <property type="nucleotide sequence ID" value="NZ_JABBFW010000010.1"/>
</dbReference>
<evidence type="ECO:0000313" key="1">
    <source>
        <dbReference type="EMBL" id="NML16479.1"/>
    </source>
</evidence>
<comment type="caution">
    <text evidence="1">The sequence shown here is derived from an EMBL/GenBank/DDBJ whole genome shotgun (WGS) entry which is preliminary data.</text>
</comment>
<organism evidence="1 2">
    <name type="scientific">Azohydromonas caseinilytica</name>
    <dbReference type="NCBI Taxonomy" id="2728836"/>
    <lineage>
        <taxon>Bacteria</taxon>
        <taxon>Pseudomonadati</taxon>
        <taxon>Pseudomonadota</taxon>
        <taxon>Betaproteobacteria</taxon>
        <taxon>Burkholderiales</taxon>
        <taxon>Sphaerotilaceae</taxon>
        <taxon>Azohydromonas</taxon>
    </lineage>
</organism>
<dbReference type="AlphaFoldDB" id="A0A848FDL2"/>
<dbReference type="Proteomes" id="UP000574067">
    <property type="component" value="Unassembled WGS sequence"/>
</dbReference>
<accession>A0A848FDL2</accession>
<reference evidence="1 2" key="1">
    <citation type="submission" date="2020-04" db="EMBL/GenBank/DDBJ databases">
        <title>Azohydromonas sp. isolated from soil.</title>
        <authorList>
            <person name="Dahal R.H."/>
        </authorList>
    </citation>
    <scope>NUCLEOTIDE SEQUENCE [LARGE SCALE GENOMIC DNA]</scope>
    <source>
        <strain evidence="1 2">G-1-1-14</strain>
    </source>
</reference>
<name>A0A848FDL2_9BURK</name>
<evidence type="ECO:0000313" key="2">
    <source>
        <dbReference type="Proteomes" id="UP000574067"/>
    </source>
</evidence>
<protein>
    <submittedName>
        <fullName evidence="1">Uncharacterized protein</fullName>
    </submittedName>
</protein>
<sequence>MEPFGESALEREGARAAAHGADWRANPFLQRNNMPQASGESLADWSRRHDAWQRGFEGYFQHAADPARRGR</sequence>